<dbReference type="InterPro" id="IPR025944">
    <property type="entry name" value="Sigma_54_int_dom_CS"/>
</dbReference>
<evidence type="ECO:0000313" key="11">
    <source>
        <dbReference type="EMBL" id="MBI4595728.1"/>
    </source>
</evidence>
<dbReference type="Pfam" id="PF00072">
    <property type="entry name" value="Response_reg"/>
    <property type="match status" value="1"/>
</dbReference>
<dbReference type="Gene3D" id="3.40.50.2300">
    <property type="match status" value="1"/>
</dbReference>
<dbReference type="GO" id="GO:0000160">
    <property type="term" value="P:phosphorelay signal transduction system"/>
    <property type="evidence" value="ECO:0007669"/>
    <property type="project" value="UniProtKB-KW"/>
</dbReference>
<dbReference type="Gene3D" id="3.40.50.300">
    <property type="entry name" value="P-loop containing nucleotide triphosphate hydrolases"/>
    <property type="match status" value="1"/>
</dbReference>
<gene>
    <name evidence="11" type="ORF">HY730_05040</name>
</gene>
<dbReference type="PROSITE" id="PS00688">
    <property type="entry name" value="SIGMA54_INTERACT_3"/>
    <property type="match status" value="1"/>
</dbReference>
<organism evidence="11 12">
    <name type="scientific">Tectimicrobiota bacterium</name>
    <dbReference type="NCBI Taxonomy" id="2528274"/>
    <lineage>
        <taxon>Bacteria</taxon>
        <taxon>Pseudomonadati</taxon>
        <taxon>Nitrospinota/Tectimicrobiota group</taxon>
        <taxon>Candidatus Tectimicrobiota</taxon>
    </lineage>
</organism>
<feature type="domain" description="Sigma-54 factor interaction" evidence="9">
    <location>
        <begin position="147"/>
        <end position="376"/>
    </location>
</feature>
<keyword evidence="2" id="KW-0547">Nucleotide-binding</keyword>
<sequence length="469" mass="53154">MTQQPIHILVVDDEDPIRHAISNFLKEENYLLDEASDGPQALEKLQVANYHIVITDLNMPGLTGLELLRKIKEEQPYIQVVLITGYGSITSAVEAMKFGAADYITKPFDLDEILRVVQGLAAKVVLNGLRHKQEGEELQKRPSYGAMIGKSLPMQQVYQLIDKVANTNATILITGESGTGKELVAKAIHLNSRRRDKRFVTINCADLPEGLLENELFGHIKGAYTGAYQNQKGLFEIANGGTVFLDEIGDISSHIQSRLLRVLQEHEFRPIGGTQYIKVDVRIIAATNKELAKLVAQGVFREDLYFRLQVVPIHLPLLRERADDLPLLIKHFFDSTSEGLNKPLKGISEGVLNVLNRYPWPGNIRELENAVKYMRIMCGGERIQVNDLPSHIQKWVKDSEREDFVELSFSEAKNKFLTHFEQDLIRRYLELTEGNVSKAAKMLKIERANLLRIMRKHQIASKDFRPTLN</sequence>
<dbReference type="FunFam" id="3.40.50.2300:FF:000018">
    <property type="entry name" value="DNA-binding transcriptional regulator NtrC"/>
    <property type="match status" value="1"/>
</dbReference>
<dbReference type="InterPro" id="IPR003593">
    <property type="entry name" value="AAA+_ATPase"/>
</dbReference>
<dbReference type="CDD" id="cd00009">
    <property type="entry name" value="AAA"/>
    <property type="match status" value="1"/>
</dbReference>
<keyword evidence="7" id="KW-0804">Transcription</keyword>
<dbReference type="InterPro" id="IPR058031">
    <property type="entry name" value="AAA_lid_NorR"/>
</dbReference>
<evidence type="ECO:0000256" key="5">
    <source>
        <dbReference type="ARBA" id="ARBA00023015"/>
    </source>
</evidence>
<dbReference type="PROSITE" id="PS00676">
    <property type="entry name" value="SIGMA54_INTERACT_2"/>
    <property type="match status" value="1"/>
</dbReference>
<dbReference type="PROSITE" id="PS00675">
    <property type="entry name" value="SIGMA54_INTERACT_1"/>
    <property type="match status" value="1"/>
</dbReference>
<proteinExistence type="predicted"/>
<keyword evidence="3" id="KW-0067">ATP-binding</keyword>
<dbReference type="InterPro" id="IPR001789">
    <property type="entry name" value="Sig_transdc_resp-reg_receiver"/>
</dbReference>
<evidence type="ECO:0000256" key="4">
    <source>
        <dbReference type="ARBA" id="ARBA00023012"/>
    </source>
</evidence>
<evidence type="ECO:0000256" key="1">
    <source>
        <dbReference type="ARBA" id="ARBA00022553"/>
    </source>
</evidence>
<dbReference type="FunFam" id="3.40.50.300:FF:000006">
    <property type="entry name" value="DNA-binding transcriptional regulator NtrC"/>
    <property type="match status" value="1"/>
</dbReference>
<dbReference type="PRINTS" id="PR01590">
    <property type="entry name" value="HTHFIS"/>
</dbReference>
<dbReference type="SUPFAM" id="SSF52172">
    <property type="entry name" value="CheY-like"/>
    <property type="match status" value="1"/>
</dbReference>
<dbReference type="InterPro" id="IPR025662">
    <property type="entry name" value="Sigma_54_int_dom_ATP-bd_1"/>
</dbReference>
<dbReference type="InterPro" id="IPR027417">
    <property type="entry name" value="P-loop_NTPase"/>
</dbReference>
<comment type="caution">
    <text evidence="11">The sequence shown here is derived from an EMBL/GenBank/DDBJ whole genome shotgun (WGS) entry which is preliminary data.</text>
</comment>
<dbReference type="GO" id="GO:0043565">
    <property type="term" value="F:sequence-specific DNA binding"/>
    <property type="evidence" value="ECO:0007669"/>
    <property type="project" value="InterPro"/>
</dbReference>
<dbReference type="Proteomes" id="UP000772181">
    <property type="component" value="Unassembled WGS sequence"/>
</dbReference>
<dbReference type="Pfam" id="PF00158">
    <property type="entry name" value="Sigma54_activat"/>
    <property type="match status" value="1"/>
</dbReference>
<dbReference type="GO" id="GO:0005524">
    <property type="term" value="F:ATP binding"/>
    <property type="evidence" value="ECO:0007669"/>
    <property type="project" value="UniProtKB-KW"/>
</dbReference>
<protein>
    <submittedName>
        <fullName evidence="11">Sigma-54-dependent Fis family transcriptional regulator</fullName>
    </submittedName>
</protein>
<dbReference type="InterPro" id="IPR002197">
    <property type="entry name" value="HTH_Fis"/>
</dbReference>
<dbReference type="EMBL" id="JACQWF010000230">
    <property type="protein sequence ID" value="MBI4595728.1"/>
    <property type="molecule type" value="Genomic_DNA"/>
</dbReference>
<dbReference type="Gene3D" id="1.10.10.60">
    <property type="entry name" value="Homeodomain-like"/>
    <property type="match status" value="1"/>
</dbReference>
<dbReference type="InterPro" id="IPR025943">
    <property type="entry name" value="Sigma_54_int_dom_ATP-bd_2"/>
</dbReference>
<dbReference type="PROSITE" id="PS50045">
    <property type="entry name" value="SIGMA54_INTERACT_4"/>
    <property type="match status" value="1"/>
</dbReference>
<accession>A0A933GKV5</accession>
<dbReference type="Pfam" id="PF25601">
    <property type="entry name" value="AAA_lid_14"/>
    <property type="match status" value="1"/>
</dbReference>
<evidence type="ECO:0000256" key="7">
    <source>
        <dbReference type="ARBA" id="ARBA00023163"/>
    </source>
</evidence>
<dbReference type="SMART" id="SM00382">
    <property type="entry name" value="AAA"/>
    <property type="match status" value="1"/>
</dbReference>
<name>A0A933GKV5_UNCTE</name>
<keyword evidence="1 8" id="KW-0597">Phosphoprotein</keyword>
<dbReference type="SUPFAM" id="SSF52540">
    <property type="entry name" value="P-loop containing nucleoside triphosphate hydrolases"/>
    <property type="match status" value="1"/>
</dbReference>
<dbReference type="Gene3D" id="1.10.8.60">
    <property type="match status" value="1"/>
</dbReference>
<evidence type="ECO:0000256" key="8">
    <source>
        <dbReference type="PROSITE-ProRule" id="PRU00169"/>
    </source>
</evidence>
<dbReference type="AlphaFoldDB" id="A0A933GKV5"/>
<dbReference type="InterPro" id="IPR009057">
    <property type="entry name" value="Homeodomain-like_sf"/>
</dbReference>
<dbReference type="PROSITE" id="PS50110">
    <property type="entry name" value="RESPONSE_REGULATORY"/>
    <property type="match status" value="1"/>
</dbReference>
<keyword evidence="4" id="KW-0902">Two-component regulatory system</keyword>
<evidence type="ECO:0000256" key="2">
    <source>
        <dbReference type="ARBA" id="ARBA00022741"/>
    </source>
</evidence>
<evidence type="ECO:0000256" key="6">
    <source>
        <dbReference type="ARBA" id="ARBA00023125"/>
    </source>
</evidence>
<dbReference type="SMART" id="SM00448">
    <property type="entry name" value="REC"/>
    <property type="match status" value="1"/>
</dbReference>
<keyword evidence="5" id="KW-0805">Transcription regulation</keyword>
<dbReference type="GO" id="GO:0006355">
    <property type="term" value="P:regulation of DNA-templated transcription"/>
    <property type="evidence" value="ECO:0007669"/>
    <property type="project" value="InterPro"/>
</dbReference>
<dbReference type="InterPro" id="IPR002078">
    <property type="entry name" value="Sigma_54_int"/>
</dbReference>
<feature type="domain" description="Response regulatory" evidence="10">
    <location>
        <begin position="7"/>
        <end position="121"/>
    </location>
</feature>
<evidence type="ECO:0000259" key="10">
    <source>
        <dbReference type="PROSITE" id="PS50110"/>
    </source>
</evidence>
<dbReference type="Pfam" id="PF02954">
    <property type="entry name" value="HTH_8"/>
    <property type="match status" value="1"/>
</dbReference>
<dbReference type="CDD" id="cd17536">
    <property type="entry name" value="REC_YesN-like"/>
    <property type="match status" value="1"/>
</dbReference>
<dbReference type="PANTHER" id="PTHR32071">
    <property type="entry name" value="TRANSCRIPTIONAL REGULATORY PROTEIN"/>
    <property type="match status" value="1"/>
</dbReference>
<evidence type="ECO:0000256" key="3">
    <source>
        <dbReference type="ARBA" id="ARBA00022840"/>
    </source>
</evidence>
<dbReference type="SUPFAM" id="SSF46689">
    <property type="entry name" value="Homeodomain-like"/>
    <property type="match status" value="1"/>
</dbReference>
<dbReference type="InterPro" id="IPR011006">
    <property type="entry name" value="CheY-like_superfamily"/>
</dbReference>
<dbReference type="PANTHER" id="PTHR32071:SF113">
    <property type="entry name" value="ALGINATE BIOSYNTHESIS TRANSCRIPTIONAL REGULATORY PROTEIN ALGB"/>
    <property type="match status" value="1"/>
</dbReference>
<evidence type="ECO:0000259" key="9">
    <source>
        <dbReference type="PROSITE" id="PS50045"/>
    </source>
</evidence>
<reference evidence="11" key="1">
    <citation type="submission" date="2020-07" db="EMBL/GenBank/DDBJ databases">
        <title>Huge and variable diversity of episymbiotic CPR bacteria and DPANN archaea in groundwater ecosystems.</title>
        <authorList>
            <person name="He C.Y."/>
            <person name="Keren R."/>
            <person name="Whittaker M."/>
            <person name="Farag I.F."/>
            <person name="Doudna J."/>
            <person name="Cate J.H.D."/>
            <person name="Banfield J.F."/>
        </authorList>
    </citation>
    <scope>NUCLEOTIDE SEQUENCE</scope>
    <source>
        <strain evidence="11">NC_groundwater_1482_Ag_S-0.65um_47_24</strain>
    </source>
</reference>
<keyword evidence="6" id="KW-0238">DNA-binding</keyword>
<evidence type="ECO:0000313" key="12">
    <source>
        <dbReference type="Proteomes" id="UP000772181"/>
    </source>
</evidence>
<feature type="modified residue" description="4-aspartylphosphate" evidence="8">
    <location>
        <position position="56"/>
    </location>
</feature>